<sequence length="323" mass="36810">MNILVYTRATLPIKNYGGTERVIWDLVHALALSGQKVTLLAGKGTECQWARVIEYQPDKPLAEQIPSDIEVVHFHSHLEPILCPYVFTQHGNSNGPIDPNTIFVSQQHAINHGAEAFVHNGLNWDNYPSPDLHRQRQRYHFLGKAAWRVKNVQGAIDITKLAGEYLDVLGGHRLNLKMGFRLTLDQHVRFWGMVDDQTKSQVMMKSNGLIFPVTWHEPFGLAITESLFFGCPVFATPYGSLPELVTQEVGFLSANQQELVQAIRNRDQYQVQDCHEYARDCFNAKVMANAYIDKYQQVINGHVLNPVLGHIISEYKNLPYYKR</sequence>
<dbReference type="SUPFAM" id="SSF53756">
    <property type="entry name" value="UDP-Glycosyltransferase/glycogen phosphorylase"/>
    <property type="match status" value="1"/>
</dbReference>
<organism evidence="1">
    <name type="scientific">bacterium 19NY04SH03</name>
    <dbReference type="NCBI Taxonomy" id="2920647"/>
    <lineage>
        <taxon>Bacteria</taxon>
    </lineage>
</organism>
<reference evidence="1" key="1">
    <citation type="submission" date="2022-03" db="EMBL/GenBank/DDBJ databases">
        <title>Sea Food Isolates.</title>
        <authorList>
            <person name="Li c."/>
        </authorList>
    </citation>
    <scope>NUCLEOTIDE SEQUENCE</scope>
    <source>
        <strain evidence="1">19NY04SH03</strain>
    </source>
</reference>
<protein>
    <submittedName>
        <fullName evidence="1">Glycosyltransferase</fullName>
        <ecNumber evidence="1">2.4.-.-</ecNumber>
    </submittedName>
</protein>
<keyword evidence="1" id="KW-0808">Transferase</keyword>
<dbReference type="Pfam" id="PF13692">
    <property type="entry name" value="Glyco_trans_1_4"/>
    <property type="match status" value="1"/>
</dbReference>
<dbReference type="GO" id="GO:0016757">
    <property type="term" value="F:glycosyltransferase activity"/>
    <property type="evidence" value="ECO:0007669"/>
    <property type="project" value="UniProtKB-KW"/>
</dbReference>
<dbReference type="EC" id="2.4.-.-" evidence="1"/>
<accession>A0AAU6UFB4</accession>
<dbReference type="AlphaFoldDB" id="A0AAU6UFB4"/>
<keyword evidence="1" id="KW-0328">Glycosyltransferase</keyword>
<dbReference type="EMBL" id="CP095346">
    <property type="protein sequence ID" value="XAG72893.1"/>
    <property type="molecule type" value="Genomic_DNA"/>
</dbReference>
<proteinExistence type="predicted"/>
<evidence type="ECO:0000313" key="1">
    <source>
        <dbReference type="EMBL" id="XAG72893.1"/>
    </source>
</evidence>
<dbReference type="PANTHER" id="PTHR12526">
    <property type="entry name" value="GLYCOSYLTRANSFERASE"/>
    <property type="match status" value="1"/>
</dbReference>
<dbReference type="PANTHER" id="PTHR12526:SF595">
    <property type="entry name" value="BLL5217 PROTEIN"/>
    <property type="match status" value="1"/>
</dbReference>
<dbReference type="Gene3D" id="3.40.50.2000">
    <property type="entry name" value="Glycogen Phosphorylase B"/>
    <property type="match status" value="2"/>
</dbReference>
<gene>
    <name evidence="1" type="ORF">MRN42_13455</name>
</gene>
<name>A0AAU6UFB4_UNCXX</name>